<organism evidence="2 3">
    <name type="scientific">Streptomyces iconiensis</name>
    <dbReference type="NCBI Taxonomy" id="1384038"/>
    <lineage>
        <taxon>Bacteria</taxon>
        <taxon>Bacillati</taxon>
        <taxon>Actinomycetota</taxon>
        <taxon>Actinomycetes</taxon>
        <taxon>Kitasatosporales</taxon>
        <taxon>Streptomycetaceae</taxon>
        <taxon>Streptomyces</taxon>
    </lineage>
</organism>
<sequence length="286" mass="29325">MELREGPVPDPSRPAWERAARARERARRALSKAAGYDLLAASSGSYGCAEVASVHRRTAECHLSSARLQETYARHAARWSAAGSGGPRPLFMGGVAEACGAESAALALVGADQSQLAFATSDPCAERAQELEFVLDEGPGRDAALLRVPVSAGGDGLAVRWPRYGPGLAGLGVGEVLAVPLTTPGACLGALTILNRRPRGMVPRAVAGVAAALTHSVLLGPDADPGLYGEADHRDRVQLAAGMVSVQAGCAVADALALIKARAFADGLPTAVVALAVTSRELRLGL</sequence>
<comment type="caution">
    <text evidence="2">The sequence shown here is derived from an EMBL/GenBank/DDBJ whole genome shotgun (WGS) entry which is preliminary data.</text>
</comment>
<dbReference type="Proteomes" id="UP001214441">
    <property type="component" value="Unassembled WGS sequence"/>
</dbReference>
<keyword evidence="3" id="KW-1185">Reference proteome</keyword>
<dbReference type="InterPro" id="IPR029016">
    <property type="entry name" value="GAF-like_dom_sf"/>
</dbReference>
<proteinExistence type="predicted"/>
<protein>
    <submittedName>
        <fullName evidence="2">GAF domain-containing protein</fullName>
    </submittedName>
</protein>
<reference evidence="2 3" key="1">
    <citation type="submission" date="2023-05" db="EMBL/GenBank/DDBJ databases">
        <title>Streptantibioticus silvisoli sp. nov., acidotolerant actinomycetes 1 from pine litter.</title>
        <authorList>
            <person name="Swiecimska M."/>
            <person name="Golinska P."/>
            <person name="Sangal V."/>
            <person name="Wachnowicz B."/>
            <person name="Goodfellow M."/>
        </authorList>
    </citation>
    <scope>NUCLEOTIDE SEQUENCE [LARGE SCALE GENOMIC DNA]</scope>
    <source>
        <strain evidence="2 3">DSM 42109</strain>
    </source>
</reference>
<evidence type="ECO:0000313" key="2">
    <source>
        <dbReference type="EMBL" id="MDJ1134888.1"/>
    </source>
</evidence>
<gene>
    <name evidence="2" type="ORF">NMN56_023600</name>
</gene>
<name>A0ABT7A0M8_9ACTN</name>
<feature type="region of interest" description="Disordered" evidence="1">
    <location>
        <begin position="1"/>
        <end position="20"/>
    </location>
</feature>
<dbReference type="RefSeq" id="WP_280842868.1">
    <property type="nucleotide sequence ID" value="NZ_JANCPR020000024.1"/>
</dbReference>
<dbReference type="EMBL" id="JANCPR020000024">
    <property type="protein sequence ID" value="MDJ1134888.1"/>
    <property type="molecule type" value="Genomic_DNA"/>
</dbReference>
<dbReference type="Gene3D" id="3.30.450.40">
    <property type="match status" value="1"/>
</dbReference>
<dbReference type="SUPFAM" id="SSF55781">
    <property type="entry name" value="GAF domain-like"/>
    <property type="match status" value="1"/>
</dbReference>
<accession>A0ABT7A0M8</accession>
<evidence type="ECO:0000256" key="1">
    <source>
        <dbReference type="SAM" id="MobiDB-lite"/>
    </source>
</evidence>
<evidence type="ECO:0000313" key="3">
    <source>
        <dbReference type="Proteomes" id="UP001214441"/>
    </source>
</evidence>